<evidence type="ECO:0000313" key="3">
    <source>
        <dbReference type="Proteomes" id="UP000241771"/>
    </source>
</evidence>
<keyword evidence="2" id="KW-0378">Hydrolase</keyword>
<gene>
    <name evidence="2" type="ORF">C9I98_19975</name>
</gene>
<keyword evidence="3" id="KW-1185">Reference proteome</keyword>
<dbReference type="OrthoDB" id="8558970at2"/>
<dbReference type="GO" id="GO:0008233">
    <property type="term" value="F:peptidase activity"/>
    <property type="evidence" value="ECO:0007669"/>
    <property type="project" value="UniProtKB-KW"/>
</dbReference>
<dbReference type="SUPFAM" id="SSF88697">
    <property type="entry name" value="PUA domain-like"/>
    <property type="match status" value="1"/>
</dbReference>
<organism evidence="2 3">
    <name type="scientific">Photobacterium sanctipauli</name>
    <dbReference type="NCBI Taxonomy" id="1342794"/>
    <lineage>
        <taxon>Bacteria</taxon>
        <taxon>Pseudomonadati</taxon>
        <taxon>Pseudomonadota</taxon>
        <taxon>Gammaproteobacteria</taxon>
        <taxon>Vibrionales</taxon>
        <taxon>Vibrionaceae</taxon>
        <taxon>Photobacterium</taxon>
    </lineage>
</organism>
<sequence>MTDIALYPSSQHILPGGRVDITITEERYQRMLKESLSDKRHFAVCMLNEAESDQELKTIPAIATLCRVVNFDMQTNGLLMITVEGSHKVRLLGVSIEYDGLFRGEYTDFSNWPPLPIDEKDADLAEKLAIFFETMPEIGEMYQKPDMEDVSWVCQRWIEVLPLEVHYKQLLITQETPKLTIRFLHKLFQ</sequence>
<comment type="caution">
    <text evidence="2">The sequence shown here is derived from an EMBL/GenBank/DDBJ whole genome shotgun (WGS) entry which is preliminary data.</text>
</comment>
<dbReference type="GO" id="GO:0006508">
    <property type="term" value="P:proteolysis"/>
    <property type="evidence" value="ECO:0007669"/>
    <property type="project" value="UniProtKB-KW"/>
</dbReference>
<reference evidence="2 3" key="1">
    <citation type="submission" date="2018-01" db="EMBL/GenBank/DDBJ databases">
        <title>Whole genome sequencing of Histamine producing bacteria.</title>
        <authorList>
            <person name="Butler K."/>
        </authorList>
    </citation>
    <scope>NUCLEOTIDE SEQUENCE [LARGE SCALE GENOMIC DNA]</scope>
    <source>
        <strain evidence="2 3">DSM 100436</strain>
    </source>
</reference>
<dbReference type="InterPro" id="IPR003111">
    <property type="entry name" value="Lon_prtase_N"/>
</dbReference>
<name>A0A2T3NNL5_9GAMM</name>
<dbReference type="InterPro" id="IPR046336">
    <property type="entry name" value="Lon_prtase_N_sf"/>
</dbReference>
<accession>A0A2T3NNL5</accession>
<dbReference type="InterPro" id="IPR015947">
    <property type="entry name" value="PUA-like_sf"/>
</dbReference>
<dbReference type="Pfam" id="PF02190">
    <property type="entry name" value="LON_substr_bdg"/>
    <property type="match status" value="1"/>
</dbReference>
<proteinExistence type="predicted"/>
<feature type="domain" description="Lon N-terminal" evidence="1">
    <location>
        <begin position="6"/>
        <end position="176"/>
    </location>
</feature>
<dbReference type="Proteomes" id="UP000241771">
    <property type="component" value="Unassembled WGS sequence"/>
</dbReference>
<evidence type="ECO:0000313" key="2">
    <source>
        <dbReference type="EMBL" id="PSW17280.1"/>
    </source>
</evidence>
<dbReference type="Gene3D" id="1.10.4060.10">
    <property type="entry name" value="BPP1347 like domain"/>
    <property type="match status" value="1"/>
</dbReference>
<dbReference type="EMBL" id="PYMA01000015">
    <property type="protein sequence ID" value="PSW17280.1"/>
    <property type="molecule type" value="Genomic_DNA"/>
</dbReference>
<evidence type="ECO:0000259" key="1">
    <source>
        <dbReference type="Pfam" id="PF02190"/>
    </source>
</evidence>
<keyword evidence="2" id="KW-0645">Protease</keyword>
<protein>
    <submittedName>
        <fullName evidence="2">Lon protease</fullName>
    </submittedName>
</protein>
<dbReference type="AlphaFoldDB" id="A0A2T3NNL5"/>
<dbReference type="Gene3D" id="2.30.130.40">
    <property type="entry name" value="LON domain-like"/>
    <property type="match status" value="1"/>
</dbReference>
<dbReference type="RefSeq" id="WP_036817998.1">
    <property type="nucleotide sequence ID" value="NZ_JGVO01000117.1"/>
</dbReference>